<evidence type="ECO:0000313" key="4">
    <source>
        <dbReference type="WBParaSite" id="jg11714"/>
    </source>
</evidence>
<dbReference type="AlphaFoldDB" id="A0A915CRI3"/>
<dbReference type="InterPro" id="IPR018289">
    <property type="entry name" value="MULE_transposase_dom"/>
</dbReference>
<keyword evidence="1" id="KW-0732">Signal</keyword>
<feature type="signal peptide" evidence="1">
    <location>
        <begin position="1"/>
        <end position="22"/>
    </location>
</feature>
<accession>A0A915CRI3</accession>
<name>A0A915CRI3_9BILA</name>
<proteinExistence type="predicted"/>
<feature type="chain" id="PRO_5037241205" evidence="1">
    <location>
        <begin position="23"/>
        <end position="167"/>
    </location>
</feature>
<evidence type="ECO:0000259" key="2">
    <source>
        <dbReference type="Pfam" id="PF10551"/>
    </source>
</evidence>
<dbReference type="Pfam" id="PF10551">
    <property type="entry name" value="MULE"/>
    <property type="match status" value="1"/>
</dbReference>
<dbReference type="WBParaSite" id="jg11714">
    <property type="protein sequence ID" value="jg11714"/>
    <property type="gene ID" value="jg11714"/>
</dbReference>
<protein>
    <submittedName>
        <fullName evidence="4">MULE transposase domain-containing protein</fullName>
    </submittedName>
</protein>
<evidence type="ECO:0000313" key="3">
    <source>
        <dbReference type="Proteomes" id="UP000887574"/>
    </source>
</evidence>
<dbReference type="Proteomes" id="UP000887574">
    <property type="component" value="Unplaced"/>
</dbReference>
<sequence length="167" mass="19101">MGERQGFVLPLLYVLLPSKSEAIYTKMWKMIQTLWPEFNPTTANLDYEVALMNSLKTVFPGIQLGGCLFHLVKNMKKHLGTNKTLAILLYGSQVARQLYKIFGGKSVSEWWSLQWLKQLDSGVNSLDDLKDAQKSEKPSHLDEEKLCKAVEGCHFVILLKFFNHILQ</sequence>
<organism evidence="3 4">
    <name type="scientific">Ditylenchus dipsaci</name>
    <dbReference type="NCBI Taxonomy" id="166011"/>
    <lineage>
        <taxon>Eukaryota</taxon>
        <taxon>Metazoa</taxon>
        <taxon>Ecdysozoa</taxon>
        <taxon>Nematoda</taxon>
        <taxon>Chromadorea</taxon>
        <taxon>Rhabditida</taxon>
        <taxon>Tylenchina</taxon>
        <taxon>Tylenchomorpha</taxon>
        <taxon>Sphaerularioidea</taxon>
        <taxon>Anguinidae</taxon>
        <taxon>Anguininae</taxon>
        <taxon>Ditylenchus</taxon>
    </lineage>
</organism>
<feature type="domain" description="MULE transposase" evidence="2">
    <location>
        <begin position="4"/>
        <end position="74"/>
    </location>
</feature>
<evidence type="ECO:0000256" key="1">
    <source>
        <dbReference type="SAM" id="SignalP"/>
    </source>
</evidence>
<reference evidence="4" key="1">
    <citation type="submission" date="2022-11" db="UniProtKB">
        <authorList>
            <consortium name="WormBaseParasite"/>
        </authorList>
    </citation>
    <scope>IDENTIFICATION</scope>
</reference>
<keyword evidence="3" id="KW-1185">Reference proteome</keyword>